<evidence type="ECO:0000313" key="2">
    <source>
        <dbReference type="Proteomes" id="UP001140066"/>
    </source>
</evidence>
<dbReference type="EMBL" id="JANBUK010003435">
    <property type="protein sequence ID" value="KAJ2767489.1"/>
    <property type="molecule type" value="Genomic_DNA"/>
</dbReference>
<comment type="caution">
    <text evidence="1">The sequence shown here is derived from an EMBL/GenBank/DDBJ whole genome shotgun (WGS) entry which is preliminary data.</text>
</comment>
<organism evidence="1 2">
    <name type="scientific">Coemansia linderi</name>
    <dbReference type="NCBI Taxonomy" id="2663919"/>
    <lineage>
        <taxon>Eukaryota</taxon>
        <taxon>Fungi</taxon>
        <taxon>Fungi incertae sedis</taxon>
        <taxon>Zoopagomycota</taxon>
        <taxon>Kickxellomycotina</taxon>
        <taxon>Kickxellomycetes</taxon>
        <taxon>Kickxellales</taxon>
        <taxon>Kickxellaceae</taxon>
        <taxon>Coemansia</taxon>
    </lineage>
</organism>
<evidence type="ECO:0000313" key="1">
    <source>
        <dbReference type="EMBL" id="KAJ2767489.1"/>
    </source>
</evidence>
<feature type="non-terminal residue" evidence="1">
    <location>
        <position position="1"/>
    </location>
</feature>
<proteinExistence type="predicted"/>
<sequence>PLPAKNLAEWADVWARSSASRVERVQQLIEDHVDIDKCKRDCSTSNCSKDIAYDSQ</sequence>
<protein>
    <submittedName>
        <fullName evidence="1">Uncharacterized protein</fullName>
    </submittedName>
</protein>
<reference evidence="1" key="1">
    <citation type="submission" date="2022-07" db="EMBL/GenBank/DDBJ databases">
        <title>Phylogenomic reconstructions and comparative analyses of Kickxellomycotina fungi.</title>
        <authorList>
            <person name="Reynolds N.K."/>
            <person name="Stajich J.E."/>
            <person name="Barry K."/>
            <person name="Grigoriev I.V."/>
            <person name="Crous P."/>
            <person name="Smith M.E."/>
        </authorList>
    </citation>
    <scope>NUCLEOTIDE SEQUENCE</scope>
    <source>
        <strain evidence="1">BCRC 34191</strain>
    </source>
</reference>
<keyword evidence="2" id="KW-1185">Reference proteome</keyword>
<dbReference type="Proteomes" id="UP001140066">
    <property type="component" value="Unassembled WGS sequence"/>
</dbReference>
<name>A0ACC1JUE1_9FUNG</name>
<accession>A0ACC1JUE1</accession>
<gene>
    <name evidence="1" type="ORF">GGI18_005786</name>
</gene>